<feature type="chain" id="PRO_5046324158" evidence="1">
    <location>
        <begin position="20"/>
        <end position="472"/>
    </location>
</feature>
<keyword evidence="4" id="KW-1185">Reference proteome</keyword>
<dbReference type="PANTHER" id="PTHR38075">
    <property type="entry name" value="DUF4139 DOMAIN-CONTAINING PROTEIN"/>
    <property type="match status" value="1"/>
</dbReference>
<dbReference type="PANTHER" id="PTHR38075:SF1">
    <property type="entry name" value="DUF4139 DOMAIN-CONTAINING PROTEIN"/>
    <property type="match status" value="1"/>
</dbReference>
<accession>A0ABW8JWT2</accession>
<evidence type="ECO:0000313" key="4">
    <source>
        <dbReference type="Proteomes" id="UP001620460"/>
    </source>
</evidence>
<sequence length="472" mass="50089">MRKTPLALLLLTLATGAAAAEHGEITIYRSDDASLFANDGASVPAGYAQVRQPRTVNLAAGVQDIHLGGLPLYLDPEALALEFDDARASVISQRLQLAQGGSALVGGLVGRKVDVLGDQGNVIASGTLLSAGGPLQIRQDDVTVLVHDYAAVRAIGTVDGGSRLDLRVDARHAGPATAQLSYVTGGLGWRASYIGTLADAGACRLDLQSRASVANRSGSDWHDVQVTLIAGEPRLDKSAAPVMTMAFRGKAADLPQQSTLADYRSYRLPAPVDLPDGSVSLLPLYAPKSIACERTALYETGGSYQPPQPMTQPSIMVEGPTNVVGTLAFRAFDSLPAGYLRVLARDDRGAAQVIGESRIEDTPKSGEVKLTLGSVFDLRAKRERTAFHVDRDGRTMDEAFSLVFTNAGDSARTVTVREHPSRWRTWVLASSSLKPTVTTADTLGFAVKVPAHGSATLDYAVRYTWTADDQPQ</sequence>
<dbReference type="RefSeq" id="WP_404635175.1">
    <property type="nucleotide sequence ID" value="NZ_JADIKM010000005.1"/>
</dbReference>
<dbReference type="EMBL" id="JADIKM010000005">
    <property type="protein sequence ID" value="MFK2905610.1"/>
    <property type="molecule type" value="Genomic_DNA"/>
</dbReference>
<dbReference type="Pfam" id="PF13598">
    <property type="entry name" value="DUF4139"/>
    <property type="match status" value="1"/>
</dbReference>
<dbReference type="Proteomes" id="UP001620460">
    <property type="component" value="Unassembled WGS sequence"/>
</dbReference>
<reference evidence="3 4" key="1">
    <citation type="submission" date="2020-10" db="EMBL/GenBank/DDBJ databases">
        <title>Phylogeny of dyella-like bacteria.</title>
        <authorList>
            <person name="Fu J."/>
        </authorList>
    </citation>
    <scope>NUCLEOTIDE SEQUENCE [LARGE SCALE GENOMIC DNA]</scope>
    <source>
        <strain evidence="3 4">Gsoil3046</strain>
    </source>
</reference>
<keyword evidence="1" id="KW-0732">Signal</keyword>
<protein>
    <submittedName>
        <fullName evidence="3">DUF4139 domain-containing protein</fullName>
    </submittedName>
</protein>
<feature type="domain" description="DUF4139" evidence="2">
    <location>
        <begin position="179"/>
        <end position="464"/>
    </location>
</feature>
<proteinExistence type="predicted"/>
<gene>
    <name evidence="3" type="ORF">ISP17_16745</name>
</gene>
<evidence type="ECO:0000259" key="2">
    <source>
        <dbReference type="Pfam" id="PF13598"/>
    </source>
</evidence>
<organism evidence="3 4">
    <name type="scientific">Dyella ginsengisoli</name>
    <dbReference type="NCBI Taxonomy" id="363848"/>
    <lineage>
        <taxon>Bacteria</taxon>
        <taxon>Pseudomonadati</taxon>
        <taxon>Pseudomonadota</taxon>
        <taxon>Gammaproteobacteria</taxon>
        <taxon>Lysobacterales</taxon>
        <taxon>Rhodanobacteraceae</taxon>
        <taxon>Dyella</taxon>
    </lineage>
</organism>
<name>A0ABW8JWT2_9GAMM</name>
<feature type="signal peptide" evidence="1">
    <location>
        <begin position="1"/>
        <end position="19"/>
    </location>
</feature>
<comment type="caution">
    <text evidence="3">The sequence shown here is derived from an EMBL/GenBank/DDBJ whole genome shotgun (WGS) entry which is preliminary data.</text>
</comment>
<evidence type="ECO:0000313" key="3">
    <source>
        <dbReference type="EMBL" id="MFK2905610.1"/>
    </source>
</evidence>
<evidence type="ECO:0000256" key="1">
    <source>
        <dbReference type="SAM" id="SignalP"/>
    </source>
</evidence>
<dbReference type="InterPro" id="IPR037291">
    <property type="entry name" value="DUF4139"/>
</dbReference>